<dbReference type="EMBL" id="KU686201">
    <property type="protein sequence ID" value="AOV59655.1"/>
    <property type="molecule type" value="Genomic_DNA"/>
</dbReference>
<protein>
    <recommendedName>
        <fullName evidence="1">C1q domain-containing protein</fullName>
    </recommendedName>
</protein>
<evidence type="ECO:0000313" key="3">
    <source>
        <dbReference type="EMBL" id="AOV59655.1"/>
    </source>
</evidence>
<evidence type="ECO:0000259" key="1">
    <source>
        <dbReference type="PROSITE" id="PS50871"/>
    </source>
</evidence>
<organism evidence="3 4">
    <name type="scientific">Synechococcus phage S-CAM4</name>
    <dbReference type="NCBI Taxonomy" id="1883367"/>
    <lineage>
        <taxon>Viruses</taxon>
        <taxon>Duplodnaviria</taxon>
        <taxon>Heunggongvirae</taxon>
        <taxon>Uroviricota</taxon>
        <taxon>Caudoviricetes</taxon>
        <taxon>Pantevenvirales</taxon>
        <taxon>Kyanoviridae</taxon>
        <taxon>Potamoivirus</taxon>
        <taxon>Potamoivirus cam4</taxon>
    </lineage>
</organism>
<dbReference type="Proteomes" id="UP000241987">
    <property type="component" value="Segment"/>
</dbReference>
<dbReference type="Gene3D" id="2.60.120.40">
    <property type="match status" value="1"/>
</dbReference>
<evidence type="ECO:0000313" key="5">
    <source>
        <dbReference type="Proteomes" id="UP000241987"/>
    </source>
</evidence>
<dbReference type="KEGG" id="vg:30305897"/>
<dbReference type="PROSITE" id="PS50871">
    <property type="entry name" value="C1Q"/>
    <property type="match status" value="1"/>
</dbReference>
<dbReference type="EMBL" id="KU686200">
    <property type="protein sequence ID" value="AOV59417.1"/>
    <property type="molecule type" value="Genomic_DNA"/>
</dbReference>
<name>A0A1D8KLX1_9CAUD</name>
<dbReference type="GeneID" id="30305897"/>
<reference evidence="4 5" key="1">
    <citation type="journal article" date="2016" name="Virology">
        <title>The genomic content and context of auxiliary metabolic genes in marine cyanomyoviruses.</title>
        <authorList>
            <person name="Crummett L.T."/>
            <person name="Puxty R.J."/>
            <person name="Weihe C."/>
            <person name="Marston M.F."/>
            <person name="Martiny J.B."/>
        </authorList>
    </citation>
    <scope>NUCLEOTIDE SEQUENCE [LARGE SCALE GENOMIC DNA]</scope>
    <source>
        <strain evidence="2">0309CC44</strain>
        <strain evidence="3">0809SB33</strain>
    </source>
</reference>
<dbReference type="InterPro" id="IPR008983">
    <property type="entry name" value="Tumour_necrosis_fac-like_dom"/>
</dbReference>
<keyword evidence="4" id="KW-1185">Reference proteome</keyword>
<dbReference type="Proteomes" id="UP000217816">
    <property type="component" value="Segment"/>
</dbReference>
<dbReference type="SUPFAM" id="SSF49842">
    <property type="entry name" value="TNF-like"/>
    <property type="match status" value="1"/>
</dbReference>
<evidence type="ECO:0000313" key="2">
    <source>
        <dbReference type="EMBL" id="AOV59417.1"/>
    </source>
</evidence>
<feature type="domain" description="C1q" evidence="1">
    <location>
        <begin position="26"/>
        <end position="163"/>
    </location>
</feature>
<dbReference type="RefSeq" id="YP_009320627.1">
    <property type="nucleotide sequence ID" value="NC_031900.1"/>
</dbReference>
<evidence type="ECO:0000313" key="4">
    <source>
        <dbReference type="Proteomes" id="UP000217816"/>
    </source>
</evidence>
<dbReference type="InterPro" id="IPR001073">
    <property type="entry name" value="C1q_dom"/>
</dbReference>
<proteinExistence type="predicted"/>
<gene>
    <name evidence="2" type="ORF">C440309_194</name>
    <name evidence="3" type="ORF">S330809_194</name>
</gene>
<sequence>MATNIGTGPQDIPLNQFLGEMAFMDKPPTHPYLEVRLTSSLATYDGRQLDNTEIPYNQVDIDTVGGYDPATGKYTIPERGIYLAVGSIYSTASNYSQVWWLVNGTRANASDWVRVGSDDFAQGTSIFYLNPGNTLGFKAYNNASNQTITSSGNHSYMKITKIS</sequence>
<accession>A0A1D8KLX1</accession>